<comment type="caution">
    <text evidence="8">The sequence shown here is derived from an EMBL/GenBank/DDBJ whole genome shotgun (WGS) entry which is preliminary data.</text>
</comment>
<gene>
    <name evidence="8" type="ORF">V5799_011772</name>
</gene>
<dbReference type="PANTHER" id="PTHR11388:SF100">
    <property type="entry name" value="SOLUTE CARRIER ORGANIC ANION TRANSPORTER FAMILY MEMBER 4A1"/>
    <property type="match status" value="1"/>
</dbReference>
<dbReference type="Proteomes" id="UP001321473">
    <property type="component" value="Unassembled WGS sequence"/>
</dbReference>
<evidence type="ECO:0000256" key="2">
    <source>
        <dbReference type="ARBA" id="ARBA00022475"/>
    </source>
</evidence>
<evidence type="ECO:0000256" key="5">
    <source>
        <dbReference type="ARBA" id="ARBA00023136"/>
    </source>
</evidence>
<feature type="domain" description="Kazal-like" evidence="7">
    <location>
        <begin position="64"/>
        <end position="116"/>
    </location>
</feature>
<keyword evidence="5 6" id="KW-0472">Membrane</keyword>
<dbReference type="InterPro" id="IPR004156">
    <property type="entry name" value="OATP"/>
</dbReference>
<keyword evidence="9" id="KW-1185">Reference proteome</keyword>
<evidence type="ECO:0000313" key="8">
    <source>
        <dbReference type="EMBL" id="KAK8773695.1"/>
    </source>
</evidence>
<dbReference type="SMART" id="SM00280">
    <property type="entry name" value="KAZAL"/>
    <property type="match status" value="1"/>
</dbReference>
<dbReference type="EMBL" id="JARKHS020016450">
    <property type="protein sequence ID" value="KAK8773695.1"/>
    <property type="molecule type" value="Genomic_DNA"/>
</dbReference>
<dbReference type="GO" id="GO:0043252">
    <property type="term" value="P:sodium-independent organic anion transport"/>
    <property type="evidence" value="ECO:0007669"/>
    <property type="project" value="TreeGrafter"/>
</dbReference>
<accession>A0AAQ4EFU9</accession>
<dbReference type="InterPro" id="IPR002350">
    <property type="entry name" value="Kazal_dom"/>
</dbReference>
<feature type="transmembrane region" description="Helical" evidence="6">
    <location>
        <begin position="28"/>
        <end position="48"/>
    </location>
</feature>
<feature type="transmembrane region" description="Helical" evidence="6">
    <location>
        <begin position="146"/>
        <end position="170"/>
    </location>
</feature>
<evidence type="ECO:0000259" key="7">
    <source>
        <dbReference type="PROSITE" id="PS51465"/>
    </source>
</evidence>
<dbReference type="GO" id="GO:0015347">
    <property type="term" value="F:sodium-independent organic anion transmembrane transporter activity"/>
    <property type="evidence" value="ECO:0007669"/>
    <property type="project" value="TreeGrafter"/>
</dbReference>
<protein>
    <recommendedName>
        <fullName evidence="7">Kazal-like domain-containing protein</fullName>
    </recommendedName>
</protein>
<dbReference type="PANTHER" id="PTHR11388">
    <property type="entry name" value="ORGANIC ANION TRANSPORTER"/>
    <property type="match status" value="1"/>
</dbReference>
<keyword evidence="2" id="KW-1003">Cell membrane</keyword>
<evidence type="ECO:0000256" key="6">
    <source>
        <dbReference type="SAM" id="Phobius"/>
    </source>
</evidence>
<dbReference type="PROSITE" id="PS00282">
    <property type="entry name" value="KAZAL_1"/>
    <property type="match status" value="1"/>
</dbReference>
<comment type="subcellular location">
    <subcellularLocation>
        <location evidence="1">Cell membrane</location>
        <topology evidence="1">Multi-pass membrane protein</topology>
    </subcellularLocation>
</comment>
<sequence>MIAIPSASLGCFLGGYVVSKLDLSCANIIRMCIVVSVVTWFVFFMLLVSCPNLHYEGIDITKKLVLTPKCTSECGCPLTFNPICGRDFKMYMSPCLAGCRNAAQNEEAVTVYGNCDCIPTESSDNSSTEFVVAAERVRCTQECSAYLFYTLGTFICLFSTFYISAPGISVTIRCVTAKQKSFALGIQWAMIRLLGTIPAPLIFGKTVDMACEIWSSVFDGLANESGNCVLYNNASLSRNMSTLLILLKTMSVVLFTCASLSYRPAAEDMRSTTQEMSPHENEKMA</sequence>
<evidence type="ECO:0000256" key="3">
    <source>
        <dbReference type="ARBA" id="ARBA00022692"/>
    </source>
</evidence>
<dbReference type="Pfam" id="PF03137">
    <property type="entry name" value="OATP"/>
    <property type="match status" value="1"/>
</dbReference>
<feature type="transmembrane region" description="Helical" evidence="6">
    <location>
        <begin position="240"/>
        <end position="262"/>
    </location>
</feature>
<dbReference type="PROSITE" id="PS51465">
    <property type="entry name" value="KAZAL_2"/>
    <property type="match status" value="1"/>
</dbReference>
<proteinExistence type="predicted"/>
<evidence type="ECO:0000313" key="9">
    <source>
        <dbReference type="Proteomes" id="UP001321473"/>
    </source>
</evidence>
<dbReference type="Gene3D" id="3.30.60.30">
    <property type="match status" value="1"/>
</dbReference>
<keyword evidence="3 6" id="KW-0812">Transmembrane</keyword>
<dbReference type="GO" id="GO:0016323">
    <property type="term" value="C:basolateral plasma membrane"/>
    <property type="evidence" value="ECO:0007669"/>
    <property type="project" value="TreeGrafter"/>
</dbReference>
<dbReference type="AlphaFoldDB" id="A0AAQ4EFU9"/>
<reference evidence="8 9" key="1">
    <citation type="journal article" date="2023" name="Arcadia Sci">
        <title>De novo assembly of a long-read Amblyomma americanum tick genome.</title>
        <authorList>
            <person name="Chou S."/>
            <person name="Poskanzer K.E."/>
            <person name="Rollins M."/>
            <person name="Thuy-Boun P.S."/>
        </authorList>
    </citation>
    <scope>NUCLEOTIDE SEQUENCE [LARGE SCALE GENOMIC DNA]</scope>
    <source>
        <strain evidence="8">F_SG_1</strain>
        <tissue evidence="8">Salivary glands</tissue>
    </source>
</reference>
<keyword evidence="4 6" id="KW-1133">Transmembrane helix</keyword>
<dbReference type="SUPFAM" id="SSF100895">
    <property type="entry name" value="Kazal-type serine protease inhibitors"/>
    <property type="match status" value="1"/>
</dbReference>
<name>A0AAQ4EFU9_AMBAM</name>
<evidence type="ECO:0000256" key="1">
    <source>
        <dbReference type="ARBA" id="ARBA00004651"/>
    </source>
</evidence>
<dbReference type="InterPro" id="IPR036058">
    <property type="entry name" value="Kazal_dom_sf"/>
</dbReference>
<organism evidence="8 9">
    <name type="scientific">Amblyomma americanum</name>
    <name type="common">Lone star tick</name>
    <dbReference type="NCBI Taxonomy" id="6943"/>
    <lineage>
        <taxon>Eukaryota</taxon>
        <taxon>Metazoa</taxon>
        <taxon>Ecdysozoa</taxon>
        <taxon>Arthropoda</taxon>
        <taxon>Chelicerata</taxon>
        <taxon>Arachnida</taxon>
        <taxon>Acari</taxon>
        <taxon>Parasitiformes</taxon>
        <taxon>Ixodida</taxon>
        <taxon>Ixodoidea</taxon>
        <taxon>Ixodidae</taxon>
        <taxon>Amblyomminae</taxon>
        <taxon>Amblyomma</taxon>
    </lineage>
</organism>
<evidence type="ECO:0000256" key="4">
    <source>
        <dbReference type="ARBA" id="ARBA00022989"/>
    </source>
</evidence>
<dbReference type="Pfam" id="PF07648">
    <property type="entry name" value="Kazal_2"/>
    <property type="match status" value="1"/>
</dbReference>